<keyword evidence="3" id="KW-1185">Reference proteome</keyword>
<evidence type="ECO:0000313" key="2">
    <source>
        <dbReference type="EMBL" id="ETO29476.1"/>
    </source>
</evidence>
<gene>
    <name evidence="2" type="ORF">RFI_07644</name>
</gene>
<evidence type="ECO:0000256" key="1">
    <source>
        <dbReference type="SAM" id="Coils"/>
    </source>
</evidence>
<dbReference type="EMBL" id="ASPP01006040">
    <property type="protein sequence ID" value="ETO29476.1"/>
    <property type="molecule type" value="Genomic_DNA"/>
</dbReference>
<feature type="coiled-coil region" evidence="1">
    <location>
        <begin position="180"/>
        <end position="259"/>
    </location>
</feature>
<feature type="non-terminal residue" evidence="2">
    <location>
        <position position="480"/>
    </location>
</feature>
<keyword evidence="1" id="KW-0175">Coiled coil</keyword>
<organism evidence="2 3">
    <name type="scientific">Reticulomyxa filosa</name>
    <dbReference type="NCBI Taxonomy" id="46433"/>
    <lineage>
        <taxon>Eukaryota</taxon>
        <taxon>Sar</taxon>
        <taxon>Rhizaria</taxon>
        <taxon>Retaria</taxon>
        <taxon>Foraminifera</taxon>
        <taxon>Monothalamids</taxon>
        <taxon>Reticulomyxidae</taxon>
        <taxon>Reticulomyxa</taxon>
    </lineage>
</organism>
<comment type="caution">
    <text evidence="2">The sequence shown here is derived from an EMBL/GenBank/DDBJ whole genome shotgun (WGS) entry which is preliminary data.</text>
</comment>
<name>X6NU09_RETFI</name>
<dbReference type="Proteomes" id="UP000023152">
    <property type="component" value="Unassembled WGS sequence"/>
</dbReference>
<dbReference type="Gene3D" id="3.30.40.10">
    <property type="entry name" value="Zinc/RING finger domain, C3HC4 (zinc finger)"/>
    <property type="match status" value="1"/>
</dbReference>
<reference evidence="2 3" key="1">
    <citation type="journal article" date="2013" name="Curr. Biol.">
        <title>The Genome of the Foraminiferan Reticulomyxa filosa.</title>
        <authorList>
            <person name="Glockner G."/>
            <person name="Hulsmann N."/>
            <person name="Schleicher M."/>
            <person name="Noegel A.A."/>
            <person name="Eichinger L."/>
            <person name="Gallinger C."/>
            <person name="Pawlowski J."/>
            <person name="Sierra R."/>
            <person name="Euteneuer U."/>
            <person name="Pillet L."/>
            <person name="Moustafa A."/>
            <person name="Platzer M."/>
            <person name="Groth M."/>
            <person name="Szafranski K."/>
            <person name="Schliwa M."/>
        </authorList>
    </citation>
    <scope>NUCLEOTIDE SEQUENCE [LARGE SCALE GENOMIC DNA]</scope>
</reference>
<protein>
    <recommendedName>
        <fullName evidence="4">Viral A-type inclusion protein</fullName>
    </recommendedName>
</protein>
<evidence type="ECO:0000313" key="3">
    <source>
        <dbReference type="Proteomes" id="UP000023152"/>
    </source>
</evidence>
<evidence type="ECO:0008006" key="4">
    <source>
        <dbReference type="Google" id="ProtNLM"/>
    </source>
</evidence>
<accession>X6NU09</accession>
<dbReference type="InterPro" id="IPR013083">
    <property type="entry name" value="Znf_RING/FYVE/PHD"/>
</dbReference>
<proteinExistence type="predicted"/>
<dbReference type="AlphaFoldDB" id="X6NU09"/>
<sequence>MLDLNVRTEEGQENKSETFSLSGCYKKAWISSTNRPQKLNKLICCLCSGIANNAIELQCDEHDNAKHVYLLGDECLQNYLKMSNGKCPIEQHDHCKFSKNKAIREQISELLVICPRQYDLSKHLLSNKGRKKEEKNELSLKSKSNCNFKGKIKDVKDHLDNSCDLNSIEQRISFEVQKNLHVTNGRIEQLQNVVKNLQSQLQFEKVRVVLKNLEQYISKVNNKSNNRKKKQINDLKHELMKKDAQIIELTKDVQQLKQSQIMFEGLIKSNKDGQRNQIEQLTINFPETSEGSAYTTPSCHPTENANQIVEQSTQSTTVSNIQRIQNLIEDHTKKVPKKKRAGMLRIYAVCDSEISEPVISLEDEAYSYSLHFCYILFYLLDFKDIQEFVIFNVHQGDNMEQSKITTDTFIAFHQQSSIPKYEGIILNHLLENVKDSISFEFASHALKDITQIISEGLAQEQRNIESRILQFEDEQTSLSS</sequence>
<dbReference type="OrthoDB" id="1630758at2759"/>